<dbReference type="AlphaFoldDB" id="A0A0N9U7R1"/>
<accession>A0A0N9U7R1</accession>
<sequence>MGRSVSYPTGSVAAFRLLDDGEEDDVDWAYECLVDEIIDTTRAAFPSFETFDGWRGREDRILLRNAFADCGISTYCGLAAIWLAPRDDARFWEADFYHPRAALARHWLAQVAPRFERMFGELKMVGRFSNGEAVFERQKSCI</sequence>
<dbReference type="PATRIC" id="fig|33050.5.peg.2769"/>
<name>A0A0N9U7R1_SPHMC</name>
<dbReference type="RefSeq" id="WP_054588555.1">
    <property type="nucleotide sequence ID" value="NZ_CP012700.1"/>
</dbReference>
<protein>
    <submittedName>
        <fullName evidence="1">Uncharacterized protein</fullName>
    </submittedName>
</protein>
<dbReference type="OrthoDB" id="7424109at2"/>
<gene>
    <name evidence="1" type="ORF">AN936_13380</name>
</gene>
<evidence type="ECO:0000313" key="1">
    <source>
        <dbReference type="EMBL" id="ALH81319.1"/>
    </source>
</evidence>
<proteinExistence type="predicted"/>
<evidence type="ECO:0000313" key="2">
    <source>
        <dbReference type="Proteomes" id="UP000058074"/>
    </source>
</evidence>
<dbReference type="Proteomes" id="UP000058074">
    <property type="component" value="Chromosome"/>
</dbReference>
<dbReference type="KEGG" id="smag:AN936_13380"/>
<dbReference type="EMBL" id="CP012700">
    <property type="protein sequence ID" value="ALH81319.1"/>
    <property type="molecule type" value="Genomic_DNA"/>
</dbReference>
<organism evidence="1 2">
    <name type="scientific">Sphingopyxis macrogoltabida</name>
    <name type="common">Sphingomonas macrogoltabidus</name>
    <dbReference type="NCBI Taxonomy" id="33050"/>
    <lineage>
        <taxon>Bacteria</taxon>
        <taxon>Pseudomonadati</taxon>
        <taxon>Pseudomonadota</taxon>
        <taxon>Alphaproteobacteria</taxon>
        <taxon>Sphingomonadales</taxon>
        <taxon>Sphingomonadaceae</taxon>
        <taxon>Sphingopyxis</taxon>
    </lineage>
</organism>
<reference evidence="1 2" key="1">
    <citation type="journal article" date="2015" name="Genome Announc.">
        <title>Complete Genome Sequence of Polypropylene Glycol- and Polyethylene Glycol-Degrading Sphingopyxis macrogoltabida Strain EY-1.</title>
        <authorList>
            <person name="Ohtsubo Y."/>
            <person name="Nagata Y."/>
            <person name="Numata M."/>
            <person name="Tsuchikane K."/>
            <person name="Hosoyama A."/>
            <person name="Yamazoe A."/>
            <person name="Tsuda M."/>
            <person name="Fujita N."/>
            <person name="Kawai F."/>
        </authorList>
    </citation>
    <scope>NUCLEOTIDE SEQUENCE [LARGE SCALE GENOMIC DNA]</scope>
    <source>
        <strain evidence="1 2">EY-1</strain>
    </source>
</reference>